<dbReference type="PANTHER" id="PTHR10357">
    <property type="entry name" value="ALPHA-AMYLASE FAMILY MEMBER"/>
    <property type="match status" value="1"/>
</dbReference>
<dbReference type="InterPro" id="IPR017853">
    <property type="entry name" value="GH"/>
</dbReference>
<organism evidence="2">
    <name type="scientific">human gut metagenome</name>
    <dbReference type="NCBI Taxonomy" id="408170"/>
    <lineage>
        <taxon>unclassified sequences</taxon>
        <taxon>metagenomes</taxon>
        <taxon>organismal metagenomes</taxon>
    </lineage>
</organism>
<sequence>MIDDNYRNYYQVFVYSFCDSNGDGIGDLAGVTSRLDYIQDMGFNGIWLSPIMPSDSYHKYSVKDYYAIDEQYGTMQDFEKLAAECEK</sequence>
<gene>
    <name evidence="2" type="ORF">LEA_10888</name>
</gene>
<reference evidence="2" key="1">
    <citation type="journal article" date="2013" name="Environ. Microbiol.">
        <title>Microbiota from the distal guts of lean and obese adolescents exhibit partial functional redundancy besides clear differences in community structure.</title>
        <authorList>
            <person name="Ferrer M."/>
            <person name="Ruiz A."/>
            <person name="Lanza F."/>
            <person name="Haange S.B."/>
            <person name="Oberbach A."/>
            <person name="Till H."/>
            <person name="Bargiela R."/>
            <person name="Campoy C."/>
            <person name="Segura M.T."/>
            <person name="Richter M."/>
            <person name="von Bergen M."/>
            <person name="Seifert J."/>
            <person name="Suarez A."/>
        </authorList>
    </citation>
    <scope>NUCLEOTIDE SEQUENCE</scope>
</reference>
<dbReference type="AlphaFoldDB" id="K1TCU6"/>
<keyword evidence="2" id="KW-0326">Glycosidase</keyword>
<evidence type="ECO:0000313" key="2">
    <source>
        <dbReference type="EMBL" id="EKC64305.1"/>
    </source>
</evidence>
<dbReference type="GO" id="GO:0004556">
    <property type="term" value="F:alpha-amylase activity"/>
    <property type="evidence" value="ECO:0007669"/>
    <property type="project" value="TreeGrafter"/>
</dbReference>
<dbReference type="GO" id="GO:0009313">
    <property type="term" value="P:oligosaccharide catabolic process"/>
    <property type="evidence" value="ECO:0007669"/>
    <property type="project" value="TreeGrafter"/>
</dbReference>
<dbReference type="Gene3D" id="3.20.20.80">
    <property type="entry name" value="Glycosidases"/>
    <property type="match status" value="1"/>
</dbReference>
<accession>K1TCU6</accession>
<feature type="non-terminal residue" evidence="2">
    <location>
        <position position="87"/>
    </location>
</feature>
<dbReference type="EMBL" id="AJWY01007333">
    <property type="protein sequence ID" value="EKC64305.1"/>
    <property type="molecule type" value="Genomic_DNA"/>
</dbReference>
<name>K1TCU6_9ZZZZ</name>
<dbReference type="SUPFAM" id="SSF51445">
    <property type="entry name" value="(Trans)glycosidases"/>
    <property type="match status" value="1"/>
</dbReference>
<dbReference type="Pfam" id="PF00128">
    <property type="entry name" value="Alpha-amylase"/>
    <property type="match status" value="1"/>
</dbReference>
<keyword evidence="2" id="KW-0378">Hydrolase</keyword>
<comment type="caution">
    <text evidence="2">The sequence shown here is derived from an EMBL/GenBank/DDBJ whole genome shotgun (WGS) entry which is preliminary data.</text>
</comment>
<dbReference type="PANTHER" id="PTHR10357:SF179">
    <property type="entry name" value="NEUTRAL AND BASIC AMINO ACID TRANSPORT PROTEIN RBAT"/>
    <property type="match status" value="1"/>
</dbReference>
<proteinExistence type="predicted"/>
<feature type="domain" description="Glycosyl hydrolase family 13 catalytic" evidence="1">
    <location>
        <begin position="11"/>
        <end position="86"/>
    </location>
</feature>
<protein>
    <submittedName>
        <fullName evidence="2">Glycosidase</fullName>
    </submittedName>
</protein>
<evidence type="ECO:0000259" key="1">
    <source>
        <dbReference type="Pfam" id="PF00128"/>
    </source>
</evidence>
<dbReference type="InterPro" id="IPR006047">
    <property type="entry name" value="GH13_cat_dom"/>
</dbReference>